<proteinExistence type="inferred from homology"/>
<dbReference type="InterPro" id="IPR013025">
    <property type="entry name" value="Ribosomal_uL23-like"/>
</dbReference>
<comment type="function">
    <text evidence="6">One of the early assembly proteins it binds 23S rRNA. One of the proteins that surrounds the polypeptide exit tunnel on the outside of the ribosome. Forms the main docking site for trigger factor binding to the ribosome.</text>
</comment>
<keyword evidence="4 6" id="KW-0689">Ribosomal protein</keyword>
<dbReference type="GO" id="GO:1990904">
    <property type="term" value="C:ribonucleoprotein complex"/>
    <property type="evidence" value="ECO:0007669"/>
    <property type="project" value="UniProtKB-KW"/>
</dbReference>
<gene>
    <name evidence="6 7" type="primary">rplW</name>
    <name evidence="7" type="ORF">RP166_3890</name>
</gene>
<dbReference type="NCBIfam" id="NF004363">
    <property type="entry name" value="PRK05738.2-4"/>
    <property type="match status" value="1"/>
</dbReference>
<dbReference type="SMR" id="A0A859I9B3"/>
<dbReference type="AlphaFoldDB" id="A0A859I9B3"/>
<evidence type="ECO:0000256" key="5">
    <source>
        <dbReference type="ARBA" id="ARBA00023274"/>
    </source>
</evidence>
<evidence type="ECO:0000313" key="8">
    <source>
        <dbReference type="Proteomes" id="UP000509122"/>
    </source>
</evidence>
<dbReference type="GO" id="GO:0006412">
    <property type="term" value="P:translation"/>
    <property type="evidence" value="ECO:0007669"/>
    <property type="project" value="UniProtKB-UniRule"/>
</dbReference>
<dbReference type="GO" id="GO:0005840">
    <property type="term" value="C:ribosome"/>
    <property type="evidence" value="ECO:0007669"/>
    <property type="project" value="UniProtKB-KW"/>
</dbReference>
<dbReference type="InterPro" id="IPR012678">
    <property type="entry name" value="Ribosomal_uL23/eL15/eS24_sf"/>
</dbReference>
<name>A0A859I9B3_9MOLU</name>
<dbReference type="EMBL" id="CP055264">
    <property type="protein sequence ID" value="QKX95376.1"/>
    <property type="molecule type" value="Genomic_DNA"/>
</dbReference>
<evidence type="ECO:0000256" key="3">
    <source>
        <dbReference type="ARBA" id="ARBA00022884"/>
    </source>
</evidence>
<dbReference type="InterPro" id="IPR012677">
    <property type="entry name" value="Nucleotide-bd_a/b_plait_sf"/>
</dbReference>
<evidence type="ECO:0000256" key="2">
    <source>
        <dbReference type="ARBA" id="ARBA00022730"/>
    </source>
</evidence>
<dbReference type="SUPFAM" id="SSF54189">
    <property type="entry name" value="Ribosomal proteins S24e, L23 and L15e"/>
    <property type="match status" value="1"/>
</dbReference>
<sequence>MNKYYDLVKAPIITELTNKLIERQNKYTFKVAKTANKVEIKKALESIFQVKVLSVNTRNVLPQFKRKGKFEGYTSGYKKAICKVAPGQKIEILANE</sequence>
<evidence type="ECO:0000256" key="1">
    <source>
        <dbReference type="ARBA" id="ARBA00006700"/>
    </source>
</evidence>
<comment type="subunit">
    <text evidence="6">Part of the 50S ribosomal subunit. Contacts protein L29, and trigger factor when it is bound to the ribosome.</text>
</comment>
<dbReference type="Proteomes" id="UP000509122">
    <property type="component" value="Chromosome"/>
</dbReference>
<evidence type="ECO:0000256" key="4">
    <source>
        <dbReference type="ARBA" id="ARBA00022980"/>
    </source>
</evidence>
<accession>A0A859I9B3</accession>
<dbReference type="GO" id="GO:0019843">
    <property type="term" value="F:rRNA binding"/>
    <property type="evidence" value="ECO:0007669"/>
    <property type="project" value="UniProtKB-UniRule"/>
</dbReference>
<keyword evidence="5 6" id="KW-0687">Ribonucleoprotein</keyword>
<reference evidence="7 8" key="1">
    <citation type="submission" date="2020-06" db="EMBL/GenBank/DDBJ databases">
        <title>Complete genome sequence of Candidatus Phytoplasma asteris RP166.</title>
        <authorList>
            <person name="Cho S.-T."/>
            <person name="Zwolinska A."/>
            <person name="Huang W."/>
            <person name="Wouters R."/>
            <person name="Hogenhout S.A."/>
            <person name="Kuo C.-H."/>
        </authorList>
    </citation>
    <scope>NUCLEOTIDE SEQUENCE [LARGE SCALE GENOMIC DNA]</scope>
    <source>
        <strain evidence="7">RP166</strain>
    </source>
</reference>
<dbReference type="Gene3D" id="3.30.70.330">
    <property type="match status" value="1"/>
</dbReference>
<comment type="similarity">
    <text evidence="1 6">Belongs to the universal ribosomal protein uL23 family.</text>
</comment>
<evidence type="ECO:0000256" key="6">
    <source>
        <dbReference type="HAMAP-Rule" id="MF_01369"/>
    </source>
</evidence>
<keyword evidence="2 6" id="KW-0699">rRNA-binding</keyword>
<organism evidence="7 8">
    <name type="scientific">Rapeseed phyllody phytoplasma</name>
    <dbReference type="NCBI Taxonomy" id="2490543"/>
    <lineage>
        <taxon>Bacteria</taxon>
        <taxon>Bacillati</taxon>
        <taxon>Mycoplasmatota</taxon>
        <taxon>Mollicutes</taxon>
        <taxon>Acholeplasmatales</taxon>
        <taxon>Acholeplasmataceae</taxon>
        <taxon>Candidatus Phytoplasma</taxon>
        <taxon>16SrI (Aster yellows group)</taxon>
    </lineage>
</organism>
<keyword evidence="3 6" id="KW-0694">RNA-binding</keyword>
<dbReference type="KEGG" id="rphy:RP166_3890"/>
<dbReference type="FunFam" id="3.30.70.330:FF:000001">
    <property type="entry name" value="50S ribosomal protein L23"/>
    <property type="match status" value="1"/>
</dbReference>
<dbReference type="HAMAP" id="MF_01369_B">
    <property type="entry name" value="Ribosomal_uL23_B"/>
    <property type="match status" value="1"/>
</dbReference>
<dbReference type="GO" id="GO:0003735">
    <property type="term" value="F:structural constituent of ribosome"/>
    <property type="evidence" value="ECO:0007669"/>
    <property type="project" value="InterPro"/>
</dbReference>
<evidence type="ECO:0000313" key="7">
    <source>
        <dbReference type="EMBL" id="QKX95376.1"/>
    </source>
</evidence>
<dbReference type="Pfam" id="PF00276">
    <property type="entry name" value="Ribosomal_L23"/>
    <property type="match status" value="1"/>
</dbReference>
<dbReference type="PANTHER" id="PTHR11620">
    <property type="entry name" value="60S RIBOSOMAL PROTEIN L23A"/>
    <property type="match status" value="1"/>
</dbReference>
<protein>
    <recommendedName>
        <fullName evidence="6">Large ribosomal subunit protein uL23</fullName>
    </recommendedName>
</protein>